<dbReference type="GO" id="GO:0070063">
    <property type="term" value="F:RNA polymerase binding"/>
    <property type="evidence" value="ECO:0007669"/>
    <property type="project" value="InterPro"/>
</dbReference>
<name>A0A1I5LQR0_9PSEU</name>
<dbReference type="InterPro" id="IPR036953">
    <property type="entry name" value="GreA/GreB_C_sf"/>
</dbReference>
<dbReference type="OrthoDB" id="3823115at2"/>
<keyword evidence="3" id="KW-0251">Elongation factor</keyword>
<dbReference type="InterPro" id="IPR023459">
    <property type="entry name" value="Tscrpt_elong_fac_GreA/B_fam"/>
</dbReference>
<dbReference type="SUPFAM" id="SSF54534">
    <property type="entry name" value="FKBP-like"/>
    <property type="match status" value="1"/>
</dbReference>
<keyword evidence="4" id="KW-1185">Reference proteome</keyword>
<dbReference type="PIRSF" id="PIRSF006092">
    <property type="entry name" value="GreA_GreB"/>
    <property type="match status" value="1"/>
</dbReference>
<keyword evidence="3" id="KW-0648">Protein biosynthesis</keyword>
<dbReference type="GO" id="GO:0006354">
    <property type="term" value="P:DNA-templated transcription elongation"/>
    <property type="evidence" value="ECO:0007669"/>
    <property type="project" value="TreeGrafter"/>
</dbReference>
<feature type="region of interest" description="Disordered" evidence="1">
    <location>
        <begin position="122"/>
        <end position="141"/>
    </location>
</feature>
<organism evidence="3 4">
    <name type="scientific">Amycolatopsis arida</name>
    <dbReference type="NCBI Taxonomy" id="587909"/>
    <lineage>
        <taxon>Bacteria</taxon>
        <taxon>Bacillati</taxon>
        <taxon>Actinomycetota</taxon>
        <taxon>Actinomycetes</taxon>
        <taxon>Pseudonocardiales</taxon>
        <taxon>Pseudonocardiaceae</taxon>
        <taxon>Amycolatopsis</taxon>
    </lineage>
</organism>
<evidence type="ECO:0000259" key="2">
    <source>
        <dbReference type="Pfam" id="PF01272"/>
    </source>
</evidence>
<dbReference type="GO" id="GO:0003677">
    <property type="term" value="F:DNA binding"/>
    <property type="evidence" value="ECO:0007669"/>
    <property type="project" value="InterPro"/>
</dbReference>
<accession>A0A1I5LQR0</accession>
<dbReference type="EMBL" id="FOWW01000001">
    <property type="protein sequence ID" value="SFO99136.1"/>
    <property type="molecule type" value="Genomic_DNA"/>
</dbReference>
<dbReference type="NCBIfam" id="NF004548">
    <property type="entry name" value="PRK05892.1"/>
    <property type="match status" value="1"/>
</dbReference>
<dbReference type="GO" id="GO:0003746">
    <property type="term" value="F:translation elongation factor activity"/>
    <property type="evidence" value="ECO:0007669"/>
    <property type="project" value="UniProtKB-KW"/>
</dbReference>
<dbReference type="PANTHER" id="PTHR30437">
    <property type="entry name" value="TRANSCRIPTION ELONGATION FACTOR GREA"/>
    <property type="match status" value="1"/>
</dbReference>
<dbReference type="RefSeq" id="WP_092528450.1">
    <property type="nucleotide sequence ID" value="NZ_FOWW01000001.1"/>
</dbReference>
<evidence type="ECO:0000313" key="4">
    <source>
        <dbReference type="Proteomes" id="UP000198727"/>
    </source>
</evidence>
<dbReference type="Gene3D" id="3.10.50.30">
    <property type="entry name" value="Transcription elongation factor, GreA/GreB, C-terminal domain"/>
    <property type="match status" value="1"/>
</dbReference>
<protein>
    <submittedName>
        <fullName evidence="3">Transcription elongation factor, GreA/GreB family</fullName>
    </submittedName>
</protein>
<gene>
    <name evidence="3" type="ORF">SAMN05421810_101615</name>
</gene>
<dbReference type="AlphaFoldDB" id="A0A1I5LQR0"/>
<proteinExistence type="predicted"/>
<reference evidence="4" key="1">
    <citation type="submission" date="2016-10" db="EMBL/GenBank/DDBJ databases">
        <authorList>
            <person name="Varghese N."/>
            <person name="Submissions S."/>
        </authorList>
    </citation>
    <scope>NUCLEOTIDE SEQUENCE [LARGE SCALE GENOMIC DNA]</scope>
    <source>
        <strain evidence="4">CGMCC 4.5579</strain>
    </source>
</reference>
<dbReference type="InterPro" id="IPR001437">
    <property type="entry name" value="Tscrpt_elong_fac_GreA/B_C"/>
</dbReference>
<dbReference type="STRING" id="587909.SAMN05421810_101615"/>
<dbReference type="Proteomes" id="UP000198727">
    <property type="component" value="Unassembled WGS sequence"/>
</dbReference>
<dbReference type="GO" id="GO:0032784">
    <property type="term" value="P:regulation of DNA-templated transcription elongation"/>
    <property type="evidence" value="ECO:0007669"/>
    <property type="project" value="InterPro"/>
</dbReference>
<feature type="domain" description="Transcription elongation factor GreA/GreB C-terminal" evidence="2">
    <location>
        <begin position="78"/>
        <end position="150"/>
    </location>
</feature>
<dbReference type="Pfam" id="PF01272">
    <property type="entry name" value="GreA_GreB"/>
    <property type="match status" value="1"/>
</dbReference>
<evidence type="ECO:0000313" key="3">
    <source>
        <dbReference type="EMBL" id="SFO99136.1"/>
    </source>
</evidence>
<sequence length="155" mass="16683">MASTGGLSPTARTRLEQELAQLREQHDALMPRFSEESLGDSADQADMLERAETAAWMERRMHEIRELLAGGTDPDTQHAVPPGTEVTIRFADGSVDTLRVVAIAAEAEDDEAALTLDSPLGRAIAERGPGDTITYRTPQGDASAEIVEMTPPKKG</sequence>
<dbReference type="PANTHER" id="PTHR30437:SF4">
    <property type="entry name" value="TRANSCRIPTION ELONGATION FACTOR GREA"/>
    <property type="match status" value="1"/>
</dbReference>
<evidence type="ECO:0000256" key="1">
    <source>
        <dbReference type="SAM" id="MobiDB-lite"/>
    </source>
</evidence>